<dbReference type="GO" id="GO:0016192">
    <property type="term" value="P:vesicle-mediated transport"/>
    <property type="evidence" value="ECO:0000318"/>
    <property type="project" value="GO_Central"/>
</dbReference>
<sequence length="205" mass="22872">VAKTPDRIFKVILVGDSNVGKSSAIQRFCFNTFSDDRRPTLDITFQMKTIVTAQGVTSLQIWDSAGQERFRSVPRLYFRKADGVMLLYDVTNETSLKNVRSWISNIKESAGNNAVIMLLGNKVDKQRTVTWEEGHAVALQCKAVFLEISAKSGENVPQAFEALTRILKEREEGDMGIPPSTGTPLGETIEVTSNNRTERFDVARL</sequence>
<dbReference type="InterPro" id="IPR001806">
    <property type="entry name" value="Small_GTPase"/>
</dbReference>
<dbReference type="SMART" id="SM00176">
    <property type="entry name" value="RAN"/>
    <property type="match status" value="1"/>
</dbReference>
<dbReference type="PRINTS" id="PR00449">
    <property type="entry name" value="RASTRNSFRMNG"/>
</dbReference>
<dbReference type="AlphaFoldDB" id="F6ZET9"/>
<keyword evidence="1" id="KW-0547">Nucleotide-binding</keyword>
<dbReference type="GO" id="GO:0003924">
    <property type="term" value="F:GTPase activity"/>
    <property type="evidence" value="ECO:0000318"/>
    <property type="project" value="GO_Central"/>
</dbReference>
<dbReference type="NCBIfam" id="TIGR00231">
    <property type="entry name" value="small_GTP"/>
    <property type="match status" value="1"/>
</dbReference>
<dbReference type="InParanoid" id="F6ZET9"/>
<dbReference type="InterPro" id="IPR005225">
    <property type="entry name" value="Small_GTP-bd"/>
</dbReference>
<dbReference type="PROSITE" id="PS51420">
    <property type="entry name" value="RHO"/>
    <property type="match status" value="1"/>
</dbReference>
<reference evidence="4" key="2">
    <citation type="submission" date="2025-08" db="UniProtKB">
        <authorList>
            <consortium name="Ensembl"/>
        </authorList>
    </citation>
    <scope>IDENTIFICATION</scope>
</reference>
<dbReference type="GO" id="GO:0005525">
    <property type="term" value="F:GTP binding"/>
    <property type="evidence" value="ECO:0000318"/>
    <property type="project" value="GO_Central"/>
</dbReference>
<name>F6ZET9_CIOIN</name>
<dbReference type="InterPro" id="IPR050227">
    <property type="entry name" value="Rab"/>
</dbReference>
<keyword evidence="2" id="KW-0342">GTP-binding</keyword>
<evidence type="ECO:0000313" key="4">
    <source>
        <dbReference type="Ensembl" id="ENSCINP00000029688.2"/>
    </source>
</evidence>
<organism evidence="4 5">
    <name type="scientific">Ciona intestinalis</name>
    <name type="common">Transparent sea squirt</name>
    <name type="synonym">Ascidia intestinalis</name>
    <dbReference type="NCBI Taxonomy" id="7719"/>
    <lineage>
        <taxon>Eukaryota</taxon>
        <taxon>Metazoa</taxon>
        <taxon>Chordata</taxon>
        <taxon>Tunicata</taxon>
        <taxon>Ascidiacea</taxon>
        <taxon>Phlebobranchia</taxon>
        <taxon>Cionidae</taxon>
        <taxon>Ciona</taxon>
    </lineage>
</organism>
<dbReference type="FunFam" id="3.40.50.300:FF:001129">
    <property type="entry name" value="ras-related protein Rab-44 isoform X2"/>
    <property type="match status" value="1"/>
</dbReference>
<proteinExistence type="predicted"/>
<evidence type="ECO:0000313" key="5">
    <source>
        <dbReference type="Proteomes" id="UP000008144"/>
    </source>
</evidence>
<dbReference type="PROSITE" id="PS51419">
    <property type="entry name" value="RAB"/>
    <property type="match status" value="1"/>
</dbReference>
<protein>
    <submittedName>
        <fullName evidence="4">Uncharacterized protein</fullName>
    </submittedName>
</protein>
<keyword evidence="5" id="KW-1185">Reference proteome</keyword>
<dbReference type="Gene3D" id="3.40.50.300">
    <property type="entry name" value="P-loop containing nucleotide triphosphate hydrolases"/>
    <property type="match status" value="1"/>
</dbReference>
<reference evidence="4" key="3">
    <citation type="submission" date="2025-09" db="UniProtKB">
        <authorList>
            <consortium name="Ensembl"/>
        </authorList>
    </citation>
    <scope>IDENTIFICATION</scope>
</reference>
<dbReference type="Proteomes" id="UP000008144">
    <property type="component" value="Unassembled WGS sequence"/>
</dbReference>
<dbReference type="Ensembl" id="ENSCINT00000029934.2">
    <property type="protein sequence ID" value="ENSCINP00000029688.2"/>
    <property type="gene ID" value="ENSCING00000017628.2"/>
</dbReference>
<keyword evidence="3" id="KW-0449">Lipoprotein</keyword>
<dbReference type="STRING" id="7719.ENSCINP00000029688"/>
<dbReference type="SMART" id="SM00174">
    <property type="entry name" value="RHO"/>
    <property type="match status" value="1"/>
</dbReference>
<dbReference type="SUPFAM" id="SSF52540">
    <property type="entry name" value="P-loop containing nucleoside triphosphate hydrolases"/>
    <property type="match status" value="1"/>
</dbReference>
<dbReference type="PANTHER" id="PTHR47977">
    <property type="entry name" value="RAS-RELATED PROTEIN RAB"/>
    <property type="match status" value="1"/>
</dbReference>
<dbReference type="SMART" id="SM00173">
    <property type="entry name" value="RAS"/>
    <property type="match status" value="1"/>
</dbReference>
<dbReference type="SMART" id="SM00175">
    <property type="entry name" value="RAB"/>
    <property type="match status" value="1"/>
</dbReference>
<dbReference type="HOGENOM" id="CLU_041217_10_6_1"/>
<evidence type="ECO:0000256" key="1">
    <source>
        <dbReference type="ARBA" id="ARBA00022741"/>
    </source>
</evidence>
<dbReference type="InterPro" id="IPR027417">
    <property type="entry name" value="P-loop_NTPase"/>
</dbReference>
<dbReference type="PROSITE" id="PS51421">
    <property type="entry name" value="RAS"/>
    <property type="match status" value="1"/>
</dbReference>
<dbReference type="Pfam" id="PF00071">
    <property type="entry name" value="Ras"/>
    <property type="match status" value="1"/>
</dbReference>
<dbReference type="OMA" id="NIMTQFT"/>
<evidence type="ECO:0000256" key="3">
    <source>
        <dbReference type="ARBA" id="ARBA00023288"/>
    </source>
</evidence>
<dbReference type="CDD" id="cd00154">
    <property type="entry name" value="Rab"/>
    <property type="match status" value="1"/>
</dbReference>
<evidence type="ECO:0000256" key="2">
    <source>
        <dbReference type="ARBA" id="ARBA00023134"/>
    </source>
</evidence>
<accession>F6ZET9</accession>
<reference evidence="5" key="1">
    <citation type="journal article" date="2002" name="Science">
        <title>The draft genome of Ciona intestinalis: insights into chordate and vertebrate origins.</title>
        <authorList>
            <person name="Dehal P."/>
            <person name="Satou Y."/>
            <person name="Campbell R.K."/>
            <person name="Chapman J."/>
            <person name="Degnan B."/>
            <person name="De Tomaso A."/>
            <person name="Davidson B."/>
            <person name="Di Gregorio A."/>
            <person name="Gelpke M."/>
            <person name="Goodstein D.M."/>
            <person name="Harafuji N."/>
            <person name="Hastings K.E."/>
            <person name="Ho I."/>
            <person name="Hotta K."/>
            <person name="Huang W."/>
            <person name="Kawashima T."/>
            <person name="Lemaire P."/>
            <person name="Martinez D."/>
            <person name="Meinertzhagen I.A."/>
            <person name="Necula S."/>
            <person name="Nonaka M."/>
            <person name="Putnam N."/>
            <person name="Rash S."/>
            <person name="Saiga H."/>
            <person name="Satake M."/>
            <person name="Terry A."/>
            <person name="Yamada L."/>
            <person name="Wang H.G."/>
            <person name="Awazu S."/>
            <person name="Azumi K."/>
            <person name="Boore J."/>
            <person name="Branno M."/>
            <person name="Chin-Bow S."/>
            <person name="DeSantis R."/>
            <person name="Doyle S."/>
            <person name="Francino P."/>
            <person name="Keys D.N."/>
            <person name="Haga S."/>
            <person name="Hayashi H."/>
            <person name="Hino K."/>
            <person name="Imai K.S."/>
            <person name="Inaba K."/>
            <person name="Kano S."/>
            <person name="Kobayashi K."/>
            <person name="Kobayashi M."/>
            <person name="Lee B.I."/>
            <person name="Makabe K.W."/>
            <person name="Manohar C."/>
            <person name="Matassi G."/>
            <person name="Medina M."/>
            <person name="Mochizuki Y."/>
            <person name="Mount S."/>
            <person name="Morishita T."/>
            <person name="Miura S."/>
            <person name="Nakayama A."/>
            <person name="Nishizaka S."/>
            <person name="Nomoto H."/>
            <person name="Ohta F."/>
            <person name="Oishi K."/>
            <person name="Rigoutsos I."/>
            <person name="Sano M."/>
            <person name="Sasaki A."/>
            <person name="Sasakura Y."/>
            <person name="Shoguchi E."/>
            <person name="Shin-i T."/>
            <person name="Spagnuolo A."/>
            <person name="Stainier D."/>
            <person name="Suzuki M.M."/>
            <person name="Tassy O."/>
            <person name="Takatori N."/>
            <person name="Tokuoka M."/>
            <person name="Yagi K."/>
            <person name="Yoshizaki F."/>
            <person name="Wada S."/>
            <person name="Zhang C."/>
            <person name="Hyatt P.D."/>
            <person name="Larimer F."/>
            <person name="Detter C."/>
            <person name="Doggett N."/>
            <person name="Glavina T."/>
            <person name="Hawkins T."/>
            <person name="Richardson P."/>
            <person name="Lucas S."/>
            <person name="Kohara Y."/>
            <person name="Levine M."/>
            <person name="Satoh N."/>
            <person name="Rokhsar D.S."/>
        </authorList>
    </citation>
    <scope>NUCLEOTIDE SEQUENCE [LARGE SCALE GENOMIC DNA]</scope>
</reference>
<dbReference type="GeneTree" id="ENSGT00940000167998"/>